<evidence type="ECO:0000313" key="2">
    <source>
        <dbReference type="Proteomes" id="UP001085076"/>
    </source>
</evidence>
<keyword evidence="2" id="KW-1185">Reference proteome</keyword>
<gene>
    <name evidence="1" type="ORF">J5N97_018147</name>
</gene>
<reference evidence="1" key="1">
    <citation type="submission" date="2021-03" db="EMBL/GenBank/DDBJ databases">
        <authorList>
            <person name="Li Z."/>
            <person name="Yang C."/>
        </authorList>
    </citation>
    <scope>NUCLEOTIDE SEQUENCE</scope>
    <source>
        <strain evidence="1">Dzin_1.0</strain>
        <tissue evidence="1">Leaf</tissue>
    </source>
</reference>
<dbReference type="AlphaFoldDB" id="A0A9D5CPN4"/>
<dbReference type="Proteomes" id="UP001085076">
    <property type="component" value="Miscellaneous, Linkage group lg04"/>
</dbReference>
<name>A0A9D5CPN4_9LILI</name>
<protein>
    <submittedName>
        <fullName evidence="1">Uncharacterized protein</fullName>
    </submittedName>
</protein>
<reference evidence="1" key="2">
    <citation type="journal article" date="2022" name="Hortic Res">
        <title>The genome of Dioscorea zingiberensis sheds light on the biosynthesis, origin and evolution of the medicinally important diosgenin saponins.</title>
        <authorList>
            <person name="Li Y."/>
            <person name="Tan C."/>
            <person name="Li Z."/>
            <person name="Guo J."/>
            <person name="Li S."/>
            <person name="Chen X."/>
            <person name="Wang C."/>
            <person name="Dai X."/>
            <person name="Yang H."/>
            <person name="Song W."/>
            <person name="Hou L."/>
            <person name="Xu J."/>
            <person name="Tong Z."/>
            <person name="Xu A."/>
            <person name="Yuan X."/>
            <person name="Wang W."/>
            <person name="Yang Q."/>
            <person name="Chen L."/>
            <person name="Sun Z."/>
            <person name="Wang K."/>
            <person name="Pan B."/>
            <person name="Chen J."/>
            <person name="Bao Y."/>
            <person name="Liu F."/>
            <person name="Qi X."/>
            <person name="Gang D.R."/>
            <person name="Wen J."/>
            <person name="Li J."/>
        </authorList>
    </citation>
    <scope>NUCLEOTIDE SEQUENCE</scope>
    <source>
        <strain evidence="1">Dzin_1.0</strain>
    </source>
</reference>
<organism evidence="1 2">
    <name type="scientific">Dioscorea zingiberensis</name>
    <dbReference type="NCBI Taxonomy" id="325984"/>
    <lineage>
        <taxon>Eukaryota</taxon>
        <taxon>Viridiplantae</taxon>
        <taxon>Streptophyta</taxon>
        <taxon>Embryophyta</taxon>
        <taxon>Tracheophyta</taxon>
        <taxon>Spermatophyta</taxon>
        <taxon>Magnoliopsida</taxon>
        <taxon>Liliopsida</taxon>
        <taxon>Dioscoreales</taxon>
        <taxon>Dioscoreaceae</taxon>
        <taxon>Dioscorea</taxon>
    </lineage>
</organism>
<evidence type="ECO:0000313" key="1">
    <source>
        <dbReference type="EMBL" id="KAJ0976182.1"/>
    </source>
</evidence>
<accession>A0A9D5CPN4</accession>
<sequence>MALVEEAICRHILDESAVSPWISLHTVLSPEMSLATVKAYIWKKPEDLVLNYRVVQTR</sequence>
<proteinExistence type="predicted"/>
<dbReference type="OrthoDB" id="2421129at2759"/>
<comment type="caution">
    <text evidence="1">The sequence shown here is derived from an EMBL/GenBank/DDBJ whole genome shotgun (WGS) entry which is preliminary data.</text>
</comment>
<dbReference type="EMBL" id="JAGGNH010000004">
    <property type="protein sequence ID" value="KAJ0976182.1"/>
    <property type="molecule type" value="Genomic_DNA"/>
</dbReference>